<dbReference type="AlphaFoldDB" id="A0A426QKY9"/>
<evidence type="ECO:0000256" key="9">
    <source>
        <dbReference type="ARBA" id="ARBA00046332"/>
    </source>
</evidence>
<keyword evidence="2" id="KW-0001">2Fe-2S</keyword>
<proteinExistence type="inferred from homology"/>
<comment type="cofactor">
    <cofactor evidence="7">
        <name>[2Fe-2S] cluster</name>
        <dbReference type="ChEBI" id="CHEBI:190135"/>
    </cofactor>
</comment>
<dbReference type="InterPro" id="IPR052371">
    <property type="entry name" value="BFD-associated_ferredoxin"/>
</dbReference>
<evidence type="ECO:0000256" key="4">
    <source>
        <dbReference type="ARBA" id="ARBA00022982"/>
    </source>
</evidence>
<evidence type="ECO:0000313" key="12">
    <source>
        <dbReference type="Proteomes" id="UP000287798"/>
    </source>
</evidence>
<dbReference type="PANTHER" id="PTHR37424">
    <property type="entry name" value="BACTERIOFERRITIN-ASSOCIATED FERREDOXIN"/>
    <property type="match status" value="1"/>
</dbReference>
<dbReference type="Proteomes" id="UP000287798">
    <property type="component" value="Unassembled WGS sequence"/>
</dbReference>
<keyword evidence="6" id="KW-0411">Iron-sulfur</keyword>
<evidence type="ECO:0000256" key="1">
    <source>
        <dbReference type="ARBA" id="ARBA00022448"/>
    </source>
</evidence>
<keyword evidence="1" id="KW-0813">Transport</keyword>
<keyword evidence="3" id="KW-0479">Metal-binding</keyword>
<evidence type="ECO:0000259" key="10">
    <source>
        <dbReference type="Pfam" id="PF04324"/>
    </source>
</evidence>
<evidence type="ECO:0000256" key="7">
    <source>
        <dbReference type="ARBA" id="ARBA00034078"/>
    </source>
</evidence>
<dbReference type="OrthoDB" id="9815350at2"/>
<protein>
    <recommendedName>
        <fullName evidence="8">Bacterioferritin-associated ferredoxin</fullName>
    </recommendedName>
</protein>
<keyword evidence="5" id="KW-0408">Iron</keyword>
<dbReference type="GO" id="GO:0051537">
    <property type="term" value="F:2 iron, 2 sulfur cluster binding"/>
    <property type="evidence" value="ECO:0007669"/>
    <property type="project" value="UniProtKB-KW"/>
</dbReference>
<evidence type="ECO:0000256" key="8">
    <source>
        <dbReference type="ARBA" id="ARBA00039386"/>
    </source>
</evidence>
<sequence length="72" mass="7598">MYVCLCKNITSSQIRNAVETGRAGCLRSLARELGVATQCGKCARCAREVVDSCTRDTVAAPTAVAAQVQHAL</sequence>
<reference evidence="11 12" key="1">
    <citation type="journal article" date="2010" name="Int. J. Syst. Evol. Microbiol.">
        <title>Thiohalobacter thiocyanaticus gen. nov., sp. nov., a moderately halophilic, sulfur-oxidizing gammaproteobacterium from hypersaline lakes, that utilizes thiocyanate.</title>
        <authorList>
            <person name="Sorokin D.Y."/>
            <person name="Kovaleva O.L."/>
            <person name="Tourova T.P."/>
            <person name="Muyzer G."/>
        </authorList>
    </citation>
    <scope>NUCLEOTIDE SEQUENCE [LARGE SCALE GENOMIC DNA]</scope>
    <source>
        <strain evidence="11 12">Hrh1</strain>
    </source>
</reference>
<accession>A0A426QKY9</accession>
<dbReference type="InterPro" id="IPR007419">
    <property type="entry name" value="BFD-like_2Fe2S-bd_dom"/>
</dbReference>
<dbReference type="PANTHER" id="PTHR37424:SF1">
    <property type="entry name" value="BACTERIOFERRITIN-ASSOCIATED FERREDOXIN"/>
    <property type="match status" value="1"/>
</dbReference>
<gene>
    <name evidence="11" type="ORF">D6C00_11010</name>
</gene>
<keyword evidence="12" id="KW-1185">Reference proteome</keyword>
<organism evidence="11 12">
    <name type="scientific">Thiohalobacter thiocyanaticus</name>
    <dbReference type="NCBI Taxonomy" id="585455"/>
    <lineage>
        <taxon>Bacteria</taxon>
        <taxon>Pseudomonadati</taxon>
        <taxon>Pseudomonadota</taxon>
        <taxon>Gammaproteobacteria</taxon>
        <taxon>Thiohalobacterales</taxon>
        <taxon>Thiohalobacteraceae</taxon>
        <taxon>Thiohalobacter</taxon>
    </lineage>
</organism>
<dbReference type="Pfam" id="PF04324">
    <property type="entry name" value="Fer2_BFD"/>
    <property type="match status" value="1"/>
</dbReference>
<evidence type="ECO:0000256" key="2">
    <source>
        <dbReference type="ARBA" id="ARBA00022714"/>
    </source>
</evidence>
<evidence type="ECO:0000256" key="5">
    <source>
        <dbReference type="ARBA" id="ARBA00023004"/>
    </source>
</evidence>
<dbReference type="EMBL" id="QZMU01000001">
    <property type="protein sequence ID" value="RRQ22422.1"/>
    <property type="molecule type" value="Genomic_DNA"/>
</dbReference>
<dbReference type="Gene3D" id="1.10.10.1100">
    <property type="entry name" value="BFD-like [2Fe-2S]-binding domain"/>
    <property type="match status" value="1"/>
</dbReference>
<evidence type="ECO:0000313" key="11">
    <source>
        <dbReference type="EMBL" id="RRQ22422.1"/>
    </source>
</evidence>
<evidence type="ECO:0000256" key="3">
    <source>
        <dbReference type="ARBA" id="ARBA00022723"/>
    </source>
</evidence>
<dbReference type="InterPro" id="IPR041854">
    <property type="entry name" value="BFD-like_2Fe2S-bd_dom_sf"/>
</dbReference>
<comment type="caution">
    <text evidence="11">The sequence shown here is derived from an EMBL/GenBank/DDBJ whole genome shotgun (WGS) entry which is preliminary data.</text>
</comment>
<name>A0A426QKY9_9GAMM</name>
<dbReference type="GO" id="GO:0046872">
    <property type="term" value="F:metal ion binding"/>
    <property type="evidence" value="ECO:0007669"/>
    <property type="project" value="UniProtKB-KW"/>
</dbReference>
<comment type="similarity">
    <text evidence="9">Belongs to the Bfd family.</text>
</comment>
<dbReference type="RefSeq" id="WP_125181762.1">
    <property type="nucleotide sequence ID" value="NZ_QZMU01000001.1"/>
</dbReference>
<evidence type="ECO:0000256" key="6">
    <source>
        <dbReference type="ARBA" id="ARBA00023014"/>
    </source>
</evidence>
<feature type="domain" description="BFD-like [2Fe-2S]-binding" evidence="10">
    <location>
        <begin position="2"/>
        <end position="51"/>
    </location>
</feature>
<keyword evidence="4" id="KW-0249">Electron transport</keyword>